<dbReference type="AlphaFoldDB" id="A0A1L9VUT5"/>
<feature type="compositionally biased region" description="Basic and acidic residues" evidence="1">
    <location>
        <begin position="9"/>
        <end position="24"/>
    </location>
</feature>
<name>A0A1L9VUT5_ASPGL</name>
<sequence length="122" mass="14748">MKKKPRPGKRGDRTRTRWDRDTDRAKKKKKKKKKKRIVMTAGKMGINGGMVHHGRIDDCHSLAAFFWFTLHYFLWLAGEESREYTIRLAFLAFLFFVELRFSVSSWLYTQTSFYFLFIFYIF</sequence>
<evidence type="ECO:0000256" key="1">
    <source>
        <dbReference type="SAM" id="MobiDB-lite"/>
    </source>
</evidence>
<keyword evidence="4" id="KW-1185">Reference proteome</keyword>
<dbReference type="EMBL" id="KV878890">
    <property type="protein sequence ID" value="OJJ87656.1"/>
    <property type="molecule type" value="Genomic_DNA"/>
</dbReference>
<organism evidence="3 4">
    <name type="scientific">Aspergillus glaucus CBS 516.65</name>
    <dbReference type="NCBI Taxonomy" id="1160497"/>
    <lineage>
        <taxon>Eukaryota</taxon>
        <taxon>Fungi</taxon>
        <taxon>Dikarya</taxon>
        <taxon>Ascomycota</taxon>
        <taxon>Pezizomycotina</taxon>
        <taxon>Eurotiomycetes</taxon>
        <taxon>Eurotiomycetidae</taxon>
        <taxon>Eurotiales</taxon>
        <taxon>Aspergillaceae</taxon>
        <taxon>Aspergillus</taxon>
        <taxon>Aspergillus subgen. Aspergillus</taxon>
    </lineage>
</organism>
<reference evidence="4" key="1">
    <citation type="journal article" date="2017" name="Genome Biol.">
        <title>Comparative genomics reveals high biological diversity and specific adaptations in the industrially and medically important fungal genus Aspergillus.</title>
        <authorList>
            <person name="de Vries R.P."/>
            <person name="Riley R."/>
            <person name="Wiebenga A."/>
            <person name="Aguilar-Osorio G."/>
            <person name="Amillis S."/>
            <person name="Uchima C.A."/>
            <person name="Anderluh G."/>
            <person name="Asadollahi M."/>
            <person name="Askin M."/>
            <person name="Barry K."/>
            <person name="Battaglia E."/>
            <person name="Bayram O."/>
            <person name="Benocci T."/>
            <person name="Braus-Stromeyer S.A."/>
            <person name="Caldana C."/>
            <person name="Canovas D."/>
            <person name="Cerqueira G.C."/>
            <person name="Chen F."/>
            <person name="Chen W."/>
            <person name="Choi C."/>
            <person name="Clum A."/>
            <person name="Dos Santos R.A."/>
            <person name="Damasio A.R."/>
            <person name="Diallinas G."/>
            <person name="Emri T."/>
            <person name="Fekete E."/>
            <person name="Flipphi M."/>
            <person name="Freyberg S."/>
            <person name="Gallo A."/>
            <person name="Gournas C."/>
            <person name="Habgood R."/>
            <person name="Hainaut M."/>
            <person name="Harispe M.L."/>
            <person name="Henrissat B."/>
            <person name="Hilden K.S."/>
            <person name="Hope R."/>
            <person name="Hossain A."/>
            <person name="Karabika E."/>
            <person name="Karaffa L."/>
            <person name="Karanyi Z."/>
            <person name="Krasevec N."/>
            <person name="Kuo A."/>
            <person name="Kusch H."/>
            <person name="LaButti K."/>
            <person name="Lagendijk E.L."/>
            <person name="Lapidus A."/>
            <person name="Levasseur A."/>
            <person name="Lindquist E."/>
            <person name="Lipzen A."/>
            <person name="Logrieco A.F."/>
            <person name="MacCabe A."/>
            <person name="Maekelae M.R."/>
            <person name="Malavazi I."/>
            <person name="Melin P."/>
            <person name="Meyer V."/>
            <person name="Mielnichuk N."/>
            <person name="Miskei M."/>
            <person name="Molnar A.P."/>
            <person name="Mule G."/>
            <person name="Ngan C.Y."/>
            <person name="Orejas M."/>
            <person name="Orosz E."/>
            <person name="Ouedraogo J.P."/>
            <person name="Overkamp K.M."/>
            <person name="Park H.-S."/>
            <person name="Perrone G."/>
            <person name="Piumi F."/>
            <person name="Punt P.J."/>
            <person name="Ram A.F."/>
            <person name="Ramon A."/>
            <person name="Rauscher S."/>
            <person name="Record E."/>
            <person name="Riano-Pachon D.M."/>
            <person name="Robert V."/>
            <person name="Roehrig J."/>
            <person name="Ruller R."/>
            <person name="Salamov A."/>
            <person name="Salih N.S."/>
            <person name="Samson R.A."/>
            <person name="Sandor E."/>
            <person name="Sanguinetti M."/>
            <person name="Schuetze T."/>
            <person name="Sepcic K."/>
            <person name="Shelest E."/>
            <person name="Sherlock G."/>
            <person name="Sophianopoulou V."/>
            <person name="Squina F.M."/>
            <person name="Sun H."/>
            <person name="Susca A."/>
            <person name="Todd R.B."/>
            <person name="Tsang A."/>
            <person name="Unkles S.E."/>
            <person name="van de Wiele N."/>
            <person name="van Rossen-Uffink D."/>
            <person name="Oliveira J.V."/>
            <person name="Vesth T.C."/>
            <person name="Visser J."/>
            <person name="Yu J.-H."/>
            <person name="Zhou M."/>
            <person name="Andersen M.R."/>
            <person name="Archer D.B."/>
            <person name="Baker S.E."/>
            <person name="Benoit I."/>
            <person name="Brakhage A.A."/>
            <person name="Braus G.H."/>
            <person name="Fischer R."/>
            <person name="Frisvad J.C."/>
            <person name="Goldman G.H."/>
            <person name="Houbraken J."/>
            <person name="Oakley B."/>
            <person name="Pocsi I."/>
            <person name="Scazzocchio C."/>
            <person name="Seiboth B."/>
            <person name="vanKuyk P.A."/>
            <person name="Wortman J."/>
            <person name="Dyer P.S."/>
            <person name="Grigoriev I.V."/>
        </authorList>
    </citation>
    <scope>NUCLEOTIDE SEQUENCE [LARGE SCALE GENOMIC DNA]</scope>
    <source>
        <strain evidence="4">CBS 516.65</strain>
    </source>
</reference>
<dbReference type="Proteomes" id="UP000184300">
    <property type="component" value="Unassembled WGS sequence"/>
</dbReference>
<gene>
    <name evidence="3" type="ORF">ASPGLDRAFT_977981</name>
</gene>
<evidence type="ECO:0000256" key="2">
    <source>
        <dbReference type="SAM" id="Phobius"/>
    </source>
</evidence>
<feature type="compositionally biased region" description="Basic residues" evidence="1">
    <location>
        <begin position="25"/>
        <end position="35"/>
    </location>
</feature>
<keyword evidence="2" id="KW-0472">Membrane</keyword>
<evidence type="ECO:0000313" key="3">
    <source>
        <dbReference type="EMBL" id="OJJ87656.1"/>
    </source>
</evidence>
<accession>A0A1L9VUT5</accession>
<dbReference type="RefSeq" id="XP_022404339.1">
    <property type="nucleotide sequence ID" value="XM_022550617.1"/>
</dbReference>
<keyword evidence="2" id="KW-0812">Transmembrane</keyword>
<protein>
    <submittedName>
        <fullName evidence="3">Uncharacterized protein</fullName>
    </submittedName>
</protein>
<dbReference type="VEuPathDB" id="FungiDB:ASPGLDRAFT_977981"/>
<keyword evidence="2" id="KW-1133">Transmembrane helix</keyword>
<evidence type="ECO:0000313" key="4">
    <source>
        <dbReference type="Proteomes" id="UP000184300"/>
    </source>
</evidence>
<feature type="transmembrane region" description="Helical" evidence="2">
    <location>
        <begin position="37"/>
        <end position="54"/>
    </location>
</feature>
<proteinExistence type="predicted"/>
<dbReference type="GeneID" id="34466877"/>
<feature type="region of interest" description="Disordered" evidence="1">
    <location>
        <begin position="1"/>
        <end position="35"/>
    </location>
</feature>
<feature type="transmembrane region" description="Helical" evidence="2">
    <location>
        <begin position="60"/>
        <end position="76"/>
    </location>
</feature>